<dbReference type="RefSeq" id="WP_188950674.1">
    <property type="nucleotide sequence ID" value="NZ_BMIB01000001.1"/>
</dbReference>
<protein>
    <submittedName>
        <fullName evidence="1">Uncharacterized protein</fullName>
    </submittedName>
</protein>
<dbReference type="EMBL" id="BMIB01000001">
    <property type="protein sequence ID" value="GGH60248.1"/>
    <property type="molecule type" value="Genomic_DNA"/>
</dbReference>
<sequence>MEDYIIDVRQIEELQMIKDVPALEEILQRAKVNLVRGGQVALVRPDVLGNQNRFDTFTTLDEWAAYRKNVLKYLI</sequence>
<reference evidence="1" key="2">
    <citation type="submission" date="2020-09" db="EMBL/GenBank/DDBJ databases">
        <authorList>
            <person name="Sun Q."/>
            <person name="Zhou Y."/>
        </authorList>
    </citation>
    <scope>NUCLEOTIDE SEQUENCE</scope>
    <source>
        <strain evidence="1">CGMCC 1.15290</strain>
    </source>
</reference>
<reference evidence="1" key="1">
    <citation type="journal article" date="2014" name="Int. J. Syst. Evol. Microbiol.">
        <title>Complete genome sequence of Corynebacterium casei LMG S-19264T (=DSM 44701T), isolated from a smear-ripened cheese.</title>
        <authorList>
            <consortium name="US DOE Joint Genome Institute (JGI-PGF)"/>
            <person name="Walter F."/>
            <person name="Albersmeier A."/>
            <person name="Kalinowski J."/>
            <person name="Ruckert C."/>
        </authorList>
    </citation>
    <scope>NUCLEOTIDE SEQUENCE</scope>
    <source>
        <strain evidence="1">CGMCC 1.15290</strain>
    </source>
</reference>
<proteinExistence type="predicted"/>
<name>A0A917IP82_9BACT</name>
<dbReference type="AlphaFoldDB" id="A0A917IP82"/>
<evidence type="ECO:0000313" key="2">
    <source>
        <dbReference type="Proteomes" id="UP000627292"/>
    </source>
</evidence>
<accession>A0A917IP82</accession>
<gene>
    <name evidence="1" type="ORF">GCM10011379_07890</name>
</gene>
<dbReference type="Proteomes" id="UP000627292">
    <property type="component" value="Unassembled WGS sequence"/>
</dbReference>
<evidence type="ECO:0000313" key="1">
    <source>
        <dbReference type="EMBL" id="GGH60248.1"/>
    </source>
</evidence>
<comment type="caution">
    <text evidence="1">The sequence shown here is derived from an EMBL/GenBank/DDBJ whole genome shotgun (WGS) entry which is preliminary data.</text>
</comment>
<keyword evidence="2" id="KW-1185">Reference proteome</keyword>
<organism evidence="1 2">
    <name type="scientific">Filimonas zeae</name>
    <dbReference type="NCBI Taxonomy" id="1737353"/>
    <lineage>
        <taxon>Bacteria</taxon>
        <taxon>Pseudomonadati</taxon>
        <taxon>Bacteroidota</taxon>
        <taxon>Chitinophagia</taxon>
        <taxon>Chitinophagales</taxon>
        <taxon>Chitinophagaceae</taxon>
        <taxon>Filimonas</taxon>
    </lineage>
</organism>